<dbReference type="Pfam" id="PF05168">
    <property type="entry name" value="HEPN"/>
    <property type="match status" value="1"/>
</dbReference>
<evidence type="ECO:0000313" key="3">
    <source>
        <dbReference type="Proteomes" id="UP000181790"/>
    </source>
</evidence>
<dbReference type="Proteomes" id="UP000181790">
    <property type="component" value="Unassembled WGS sequence"/>
</dbReference>
<dbReference type="EMBL" id="MORL01000002">
    <property type="protein sequence ID" value="OIN60388.1"/>
    <property type="molecule type" value="Genomic_DNA"/>
</dbReference>
<feature type="domain" description="HEPN" evidence="1">
    <location>
        <begin position="6"/>
        <end position="45"/>
    </location>
</feature>
<name>A0A1S2VRE5_9BACT</name>
<evidence type="ECO:0000313" key="2">
    <source>
        <dbReference type="EMBL" id="OIN60388.1"/>
    </source>
</evidence>
<dbReference type="RefSeq" id="WP_071502181.1">
    <property type="nucleotide sequence ID" value="NZ_MORL01000002.1"/>
</dbReference>
<dbReference type="OrthoDB" id="5183931at2"/>
<dbReference type="InterPro" id="IPR007842">
    <property type="entry name" value="HEPN_dom"/>
</dbReference>
<accession>A0A1S2VRE5</accession>
<dbReference type="AlphaFoldDB" id="A0A1S2VRE5"/>
<reference evidence="2 3" key="1">
    <citation type="submission" date="2016-10" db="EMBL/GenBank/DDBJ databases">
        <title>Arsenicibacter rosenii gen. nov., sp. nov., an efficient arsenic-methylating bacterium isolated from an arsenic-contaminated paddy soil.</title>
        <authorList>
            <person name="Huang K."/>
        </authorList>
    </citation>
    <scope>NUCLEOTIDE SEQUENCE [LARGE SCALE GENOMIC DNA]</scope>
    <source>
        <strain evidence="2 3">SM-1</strain>
    </source>
</reference>
<protein>
    <recommendedName>
        <fullName evidence="1">HEPN domain-containing protein</fullName>
    </recommendedName>
</protein>
<evidence type="ECO:0000259" key="1">
    <source>
        <dbReference type="Pfam" id="PF05168"/>
    </source>
</evidence>
<gene>
    <name evidence="2" type="ORF">BLX24_06070</name>
</gene>
<keyword evidence="3" id="KW-1185">Reference proteome</keyword>
<organism evidence="2 3">
    <name type="scientific">Arsenicibacter rosenii</name>
    <dbReference type="NCBI Taxonomy" id="1750698"/>
    <lineage>
        <taxon>Bacteria</taxon>
        <taxon>Pseudomonadati</taxon>
        <taxon>Bacteroidota</taxon>
        <taxon>Cytophagia</taxon>
        <taxon>Cytophagales</taxon>
        <taxon>Spirosomataceae</taxon>
        <taxon>Arsenicibacter</taxon>
    </lineage>
</organism>
<dbReference type="SUPFAM" id="SSF81593">
    <property type="entry name" value="Nucleotidyltransferase substrate binding subunit/domain"/>
    <property type="match status" value="1"/>
</dbReference>
<sequence>MLLKSELKRIATARLQDARLLLDNHRYDSAAYLCGYALELKLKYRICISLHWDGFPETNNEFNGLQSFRTHDLTLLLKLSGRQAMIQRELFTEWSLVSLWRPEFRHSRIGTQTQQSARTMIEAVQILLRKL</sequence>
<comment type="caution">
    <text evidence="2">The sequence shown here is derived from an EMBL/GenBank/DDBJ whole genome shotgun (WGS) entry which is preliminary data.</text>
</comment>
<dbReference type="Gene3D" id="1.20.120.330">
    <property type="entry name" value="Nucleotidyltransferases domain 2"/>
    <property type="match status" value="1"/>
</dbReference>
<proteinExistence type="predicted"/>